<organism evidence="1 2">
    <name type="scientific">Elysia crispata</name>
    <name type="common">lettuce slug</name>
    <dbReference type="NCBI Taxonomy" id="231223"/>
    <lineage>
        <taxon>Eukaryota</taxon>
        <taxon>Metazoa</taxon>
        <taxon>Spiralia</taxon>
        <taxon>Lophotrochozoa</taxon>
        <taxon>Mollusca</taxon>
        <taxon>Gastropoda</taxon>
        <taxon>Heterobranchia</taxon>
        <taxon>Euthyneura</taxon>
        <taxon>Panpulmonata</taxon>
        <taxon>Sacoglossa</taxon>
        <taxon>Placobranchoidea</taxon>
        <taxon>Plakobranchidae</taxon>
        <taxon>Elysia</taxon>
    </lineage>
</organism>
<dbReference type="EMBL" id="JAWDGP010001311">
    <property type="protein sequence ID" value="KAK3792919.1"/>
    <property type="molecule type" value="Genomic_DNA"/>
</dbReference>
<comment type="caution">
    <text evidence="1">The sequence shown here is derived from an EMBL/GenBank/DDBJ whole genome shotgun (WGS) entry which is preliminary data.</text>
</comment>
<dbReference type="Proteomes" id="UP001283361">
    <property type="component" value="Unassembled WGS sequence"/>
</dbReference>
<accession>A0AAE1ASD7</accession>
<reference evidence="1" key="1">
    <citation type="journal article" date="2023" name="G3 (Bethesda)">
        <title>A reference genome for the long-term kleptoplast-retaining sea slug Elysia crispata morphotype clarki.</title>
        <authorList>
            <person name="Eastman K.E."/>
            <person name="Pendleton A.L."/>
            <person name="Shaikh M.A."/>
            <person name="Suttiyut T."/>
            <person name="Ogas R."/>
            <person name="Tomko P."/>
            <person name="Gavelis G."/>
            <person name="Widhalm J.R."/>
            <person name="Wisecaver J.H."/>
        </authorList>
    </citation>
    <scope>NUCLEOTIDE SEQUENCE</scope>
    <source>
        <strain evidence="1">ECLA1</strain>
    </source>
</reference>
<gene>
    <name evidence="1" type="ORF">RRG08_033769</name>
</gene>
<evidence type="ECO:0000313" key="2">
    <source>
        <dbReference type="Proteomes" id="UP001283361"/>
    </source>
</evidence>
<evidence type="ECO:0000313" key="1">
    <source>
        <dbReference type="EMBL" id="KAK3792919.1"/>
    </source>
</evidence>
<proteinExistence type="predicted"/>
<sequence>MLCCGQGKSRPNSERHQQCSVVRASGNCWFLHIRQGVAGCAALRIIQCVQERINQSAISGQSSKGCRIDLDLTEPWPLPDPVRK</sequence>
<dbReference type="AlphaFoldDB" id="A0AAE1ASD7"/>
<name>A0AAE1ASD7_9GAST</name>
<protein>
    <submittedName>
        <fullName evidence="1">Uncharacterized protein</fullName>
    </submittedName>
</protein>
<keyword evidence="2" id="KW-1185">Reference proteome</keyword>